<evidence type="ECO:0000313" key="2">
    <source>
        <dbReference type="EMBL" id="KRY87953.1"/>
    </source>
</evidence>
<accession>A0A0V1FQ51</accession>
<dbReference type="EMBL" id="JYDT01000048">
    <property type="protein sequence ID" value="KRY87953.1"/>
    <property type="molecule type" value="Genomic_DNA"/>
</dbReference>
<protein>
    <submittedName>
        <fullName evidence="2">Uncharacterized protein</fullName>
    </submittedName>
</protein>
<gene>
    <name evidence="2" type="ORF">T4D_14109</name>
</gene>
<reference evidence="2 3" key="1">
    <citation type="submission" date="2015-01" db="EMBL/GenBank/DDBJ databases">
        <title>Evolution of Trichinella species and genotypes.</title>
        <authorList>
            <person name="Korhonen P.K."/>
            <person name="Edoardo P."/>
            <person name="Giuseppe L.R."/>
            <person name="Gasser R.B."/>
        </authorList>
    </citation>
    <scope>NUCLEOTIDE SEQUENCE [LARGE SCALE GENOMIC DNA]</scope>
    <source>
        <strain evidence="2">ISS470</strain>
    </source>
</reference>
<feature type="region of interest" description="Disordered" evidence="1">
    <location>
        <begin position="24"/>
        <end position="46"/>
    </location>
</feature>
<dbReference type="AlphaFoldDB" id="A0A0V1FQ51"/>
<organism evidence="2 3">
    <name type="scientific">Trichinella pseudospiralis</name>
    <name type="common">Parasitic roundworm</name>
    <dbReference type="NCBI Taxonomy" id="6337"/>
    <lineage>
        <taxon>Eukaryota</taxon>
        <taxon>Metazoa</taxon>
        <taxon>Ecdysozoa</taxon>
        <taxon>Nematoda</taxon>
        <taxon>Enoplea</taxon>
        <taxon>Dorylaimia</taxon>
        <taxon>Trichinellida</taxon>
        <taxon>Trichinellidae</taxon>
        <taxon>Trichinella</taxon>
    </lineage>
</organism>
<dbReference type="OrthoDB" id="10400674at2759"/>
<feature type="region of interest" description="Disordered" evidence="1">
    <location>
        <begin position="202"/>
        <end position="257"/>
    </location>
</feature>
<keyword evidence="3" id="KW-1185">Reference proteome</keyword>
<name>A0A0V1FQ51_TRIPS</name>
<comment type="caution">
    <text evidence="2">The sequence shown here is derived from an EMBL/GenBank/DDBJ whole genome shotgun (WGS) entry which is preliminary data.</text>
</comment>
<evidence type="ECO:0000313" key="3">
    <source>
        <dbReference type="Proteomes" id="UP000054995"/>
    </source>
</evidence>
<evidence type="ECO:0000256" key="1">
    <source>
        <dbReference type="SAM" id="MobiDB-lite"/>
    </source>
</evidence>
<dbReference type="Proteomes" id="UP000054995">
    <property type="component" value="Unassembled WGS sequence"/>
</dbReference>
<sequence>MTFPYLRSRLPKTLLICAEHSAPSSRTRSHVPSSPPSFSGLSPSVASPGTPRGLAVVHAYSMPGRVAWAGLWTIRTFEPSVMVISPSCQSISLTYWSRNFPPAAATSPSCIGALFARRRAGWSLRRLLEVLPRWTCARSGVAIRKQPPRCPEGGKSPARLAYLLQTAHVQLEALLSLKDGGPRVDYSGHALAGFRSEAAGSLFGNGPDHRTRSTPSASASIARGRADLAPSPSSPSATSGPNCPQPWLSRSSPLPRR</sequence>
<feature type="compositionally biased region" description="Polar residues" evidence="1">
    <location>
        <begin position="237"/>
        <end position="257"/>
    </location>
</feature>
<proteinExistence type="predicted"/>